<organism evidence="2 3">
    <name type="scientific">Draconibacterium aestuarii</name>
    <dbReference type="NCBI Taxonomy" id="2998507"/>
    <lineage>
        <taxon>Bacteria</taxon>
        <taxon>Pseudomonadati</taxon>
        <taxon>Bacteroidota</taxon>
        <taxon>Bacteroidia</taxon>
        <taxon>Marinilabiliales</taxon>
        <taxon>Prolixibacteraceae</taxon>
        <taxon>Draconibacterium</taxon>
    </lineage>
</organism>
<sequence length="226" mass="25294">MNSCRLNFVFISLFVVVLLVGCNPEKKKQKTLKETSVSGFEAPEGGRLLFNGKTLDGWDVTKFGTEGPVMVSEGKIVINMGDGASGITWAGDFPHVNYEVNLEARKTAGNDFFCGMTFPVNDDFCSLIIGGWGGPVVGLSCIDDLDASDNETQILKRFDKDIWYQIKLQVNDEKITGWVDDEKLVDFNYRGRKLSTRPEVDLSKPFGICTWLTTAELRNIWMKELE</sequence>
<dbReference type="GO" id="GO:0016787">
    <property type="term" value="F:hydrolase activity"/>
    <property type="evidence" value="ECO:0007669"/>
    <property type="project" value="InterPro"/>
</dbReference>
<keyword evidence="3" id="KW-1185">Reference proteome</keyword>
<gene>
    <name evidence="2" type="ORF">OU798_01885</name>
</gene>
<protein>
    <submittedName>
        <fullName evidence="2">DUF1080 domain-containing protein</fullName>
    </submittedName>
</protein>
<feature type="domain" description="3-keto-alpha-glucoside-1,2-lyase/3-keto-2-hydroxy-glucal hydratase" evidence="1">
    <location>
        <begin position="47"/>
        <end position="223"/>
    </location>
</feature>
<reference evidence="2" key="1">
    <citation type="submission" date="2022-11" db="EMBL/GenBank/DDBJ databases">
        <title>Marilongibacter aestuarii gen. nov., sp. nov., isolated from tidal flat sediment.</title>
        <authorList>
            <person name="Jiayan W."/>
        </authorList>
    </citation>
    <scope>NUCLEOTIDE SEQUENCE</scope>
    <source>
        <strain evidence="2">Z1-6</strain>
    </source>
</reference>
<evidence type="ECO:0000313" key="3">
    <source>
        <dbReference type="Proteomes" id="UP001145087"/>
    </source>
</evidence>
<proteinExistence type="predicted"/>
<dbReference type="Gene3D" id="2.60.120.560">
    <property type="entry name" value="Exo-inulinase, domain 1"/>
    <property type="match status" value="1"/>
</dbReference>
<dbReference type="AlphaFoldDB" id="A0A9X3F1Y7"/>
<dbReference type="Proteomes" id="UP001145087">
    <property type="component" value="Unassembled WGS sequence"/>
</dbReference>
<accession>A0A9X3F1Y7</accession>
<evidence type="ECO:0000313" key="2">
    <source>
        <dbReference type="EMBL" id="MCY1719074.1"/>
    </source>
</evidence>
<dbReference type="InterPro" id="IPR010496">
    <property type="entry name" value="AL/BT2_dom"/>
</dbReference>
<dbReference type="RefSeq" id="WP_343331411.1">
    <property type="nucleotide sequence ID" value="NZ_JAPOHD010000005.1"/>
</dbReference>
<name>A0A9X3F1Y7_9BACT</name>
<evidence type="ECO:0000259" key="1">
    <source>
        <dbReference type="Pfam" id="PF06439"/>
    </source>
</evidence>
<comment type="caution">
    <text evidence="2">The sequence shown here is derived from an EMBL/GenBank/DDBJ whole genome shotgun (WGS) entry which is preliminary data.</text>
</comment>
<dbReference type="PROSITE" id="PS51257">
    <property type="entry name" value="PROKAR_LIPOPROTEIN"/>
    <property type="match status" value="1"/>
</dbReference>
<dbReference type="EMBL" id="JAPOHD010000005">
    <property type="protein sequence ID" value="MCY1719074.1"/>
    <property type="molecule type" value="Genomic_DNA"/>
</dbReference>
<dbReference type="Pfam" id="PF06439">
    <property type="entry name" value="3keto-disac_hyd"/>
    <property type="match status" value="1"/>
</dbReference>